<evidence type="ECO:0000256" key="4">
    <source>
        <dbReference type="ARBA" id="ARBA00022692"/>
    </source>
</evidence>
<dbReference type="GeneID" id="28981770"/>
<keyword evidence="5 10" id="KW-1133">Transmembrane helix</keyword>
<dbReference type="Gene3D" id="1.20.1250.20">
    <property type="entry name" value="MFS general substrate transporter like domains"/>
    <property type="match status" value="1"/>
</dbReference>
<feature type="transmembrane region" description="Helical" evidence="10">
    <location>
        <begin position="29"/>
        <end position="50"/>
    </location>
</feature>
<proteinExistence type="inferred from homology"/>
<feature type="domain" description="Major facilitator superfamily (MFS) profile" evidence="11">
    <location>
        <begin position="32"/>
        <end position="470"/>
    </location>
</feature>
<feature type="transmembrane region" description="Helical" evidence="10">
    <location>
        <begin position="386"/>
        <end position="405"/>
    </location>
</feature>
<dbReference type="PROSITE" id="PS50850">
    <property type="entry name" value="MFS"/>
    <property type="match status" value="1"/>
</dbReference>
<dbReference type="InterPro" id="IPR036259">
    <property type="entry name" value="MFS_trans_sf"/>
</dbReference>
<dbReference type="PANTHER" id="PTHR48022:SF52">
    <property type="entry name" value="SUGAR TRANSPORTER, PUTATIVE-RELATED"/>
    <property type="match status" value="1"/>
</dbReference>
<feature type="transmembrane region" description="Helical" evidence="10">
    <location>
        <begin position="194"/>
        <end position="213"/>
    </location>
</feature>
<dbReference type="PROSITE" id="PS00217">
    <property type="entry name" value="SUGAR_TRANSPORT_2"/>
    <property type="match status" value="1"/>
</dbReference>
<comment type="catalytic activity">
    <reaction evidence="7">
        <text>myo-inositol(out) + H(+)(out) = myo-inositol(in) + H(+)(in)</text>
        <dbReference type="Rhea" id="RHEA:60364"/>
        <dbReference type="ChEBI" id="CHEBI:15378"/>
        <dbReference type="ChEBI" id="CHEBI:17268"/>
    </reaction>
</comment>
<feature type="transmembrane region" description="Helical" evidence="10">
    <location>
        <begin position="100"/>
        <end position="119"/>
    </location>
</feature>
<dbReference type="NCBIfam" id="TIGR00879">
    <property type="entry name" value="SP"/>
    <property type="match status" value="1"/>
</dbReference>
<dbReference type="Pfam" id="PF00083">
    <property type="entry name" value="Sugar_tr"/>
    <property type="match status" value="1"/>
</dbReference>
<comment type="similarity">
    <text evidence="2 8">Belongs to the major facilitator superfamily. Sugar transporter (TC 2.A.1.1) family.</text>
</comment>
<evidence type="ECO:0000256" key="7">
    <source>
        <dbReference type="ARBA" id="ARBA00049119"/>
    </source>
</evidence>
<evidence type="ECO:0000256" key="10">
    <source>
        <dbReference type="SAM" id="Phobius"/>
    </source>
</evidence>
<dbReference type="InterPro" id="IPR003663">
    <property type="entry name" value="Sugar/inositol_transpt"/>
</dbReference>
<feature type="transmembrane region" description="Helical" evidence="10">
    <location>
        <begin position="159"/>
        <end position="182"/>
    </location>
</feature>
<dbReference type="RefSeq" id="XP_018281441.1">
    <property type="nucleotide sequence ID" value="XM_018421167.1"/>
</dbReference>
<dbReference type="InterPro" id="IPR020846">
    <property type="entry name" value="MFS_dom"/>
</dbReference>
<dbReference type="STRING" id="879819.A0A0J0XV61"/>
<feature type="transmembrane region" description="Helical" evidence="10">
    <location>
        <begin position="318"/>
        <end position="336"/>
    </location>
</feature>
<evidence type="ECO:0000313" key="13">
    <source>
        <dbReference type="Proteomes" id="UP000053611"/>
    </source>
</evidence>
<dbReference type="OrthoDB" id="6133115at2759"/>
<feature type="transmembrane region" description="Helical" evidence="10">
    <location>
        <begin position="348"/>
        <end position="366"/>
    </location>
</feature>
<comment type="subcellular location">
    <subcellularLocation>
        <location evidence="1">Membrane</location>
        <topology evidence="1">Multi-pass membrane protein</topology>
    </subcellularLocation>
</comment>
<protein>
    <submittedName>
        <fullName evidence="12">General substrate transporter</fullName>
    </submittedName>
</protein>
<name>A0A0J0XV61_9TREE</name>
<feature type="transmembrane region" description="Helical" evidence="10">
    <location>
        <begin position="417"/>
        <end position="435"/>
    </location>
</feature>
<evidence type="ECO:0000256" key="6">
    <source>
        <dbReference type="ARBA" id="ARBA00023136"/>
    </source>
</evidence>
<dbReference type="EMBL" id="KQ087183">
    <property type="protein sequence ID" value="KLT44950.1"/>
    <property type="molecule type" value="Genomic_DNA"/>
</dbReference>
<evidence type="ECO:0000256" key="8">
    <source>
        <dbReference type="RuleBase" id="RU003346"/>
    </source>
</evidence>
<dbReference type="InterPro" id="IPR050360">
    <property type="entry name" value="MFS_Sugar_Transporters"/>
</dbReference>
<sequence>MPPALQPAYATIENNTASKWWKDPGLKKMILVVVILWGNSFTWGYDGTLLNAQQAMPQWIEAFDDPKGQVLGLIGSVFYFPAVITPFIASYFGDRIGRRLTLLVACLVSCAGALLNTFAKSRAELIAARAIMGAALGVQSTIGPPLMQEISHPRLRAGCAALWFTSYQFGTIVAAWVCYGTLDWQNEWAWRLPTLFQCLGTGAIAIFTLCGFMPESPRYLVKNGKEEIARRTLAKYHANGEEKDPLVEYEMAEIKHGLEIDAKTSTTYIDLFKTPGNRKRLFVLCFIAISGQWAGNALVSYYLPLILKTVNITDPHQVQGINGGLAIFSTINSAIWAQFTERWGRRPLWLTCMAGVLACFVVITALSGSFDKTQNKATGIALVPFLYLYFMFYNAGWITCGALYTTEILPYGIRTKALSVYVTVQTLCIAFNSYVNPVGMENIGWKYYIVFIVLDCIWVVICYFFIIETKGYTLEEVTRLFDGKEQADNTVNSGHQELERRLSNAADIDRKLSKGDDASPKLDHDDGKFVEYKH</sequence>
<evidence type="ECO:0000256" key="3">
    <source>
        <dbReference type="ARBA" id="ARBA00022448"/>
    </source>
</evidence>
<feature type="transmembrane region" description="Helical" evidence="10">
    <location>
        <begin position="70"/>
        <end position="93"/>
    </location>
</feature>
<evidence type="ECO:0000256" key="9">
    <source>
        <dbReference type="SAM" id="MobiDB-lite"/>
    </source>
</evidence>
<accession>A0A0J0XV61</accession>
<evidence type="ECO:0000256" key="1">
    <source>
        <dbReference type="ARBA" id="ARBA00004141"/>
    </source>
</evidence>
<dbReference type="SUPFAM" id="SSF103473">
    <property type="entry name" value="MFS general substrate transporter"/>
    <property type="match status" value="1"/>
</dbReference>
<keyword evidence="3 8" id="KW-0813">Transport</keyword>
<evidence type="ECO:0000256" key="5">
    <source>
        <dbReference type="ARBA" id="ARBA00022989"/>
    </source>
</evidence>
<dbReference type="GO" id="GO:0005351">
    <property type="term" value="F:carbohydrate:proton symporter activity"/>
    <property type="evidence" value="ECO:0007669"/>
    <property type="project" value="TreeGrafter"/>
</dbReference>
<keyword evidence="13" id="KW-1185">Reference proteome</keyword>
<feature type="region of interest" description="Disordered" evidence="9">
    <location>
        <begin position="503"/>
        <end position="534"/>
    </location>
</feature>
<evidence type="ECO:0000259" key="11">
    <source>
        <dbReference type="PROSITE" id="PS50850"/>
    </source>
</evidence>
<keyword evidence="4 10" id="KW-0812">Transmembrane</keyword>
<dbReference type="PANTHER" id="PTHR48022">
    <property type="entry name" value="PLASTIDIC GLUCOSE TRANSPORTER 4"/>
    <property type="match status" value="1"/>
</dbReference>
<feature type="transmembrane region" description="Helical" evidence="10">
    <location>
        <begin position="447"/>
        <end position="466"/>
    </location>
</feature>
<evidence type="ECO:0000313" key="12">
    <source>
        <dbReference type="EMBL" id="KLT44950.1"/>
    </source>
</evidence>
<dbReference type="AlphaFoldDB" id="A0A0J0XV61"/>
<feature type="transmembrane region" description="Helical" evidence="10">
    <location>
        <begin position="125"/>
        <end position="147"/>
    </location>
</feature>
<feature type="transmembrane region" description="Helical" evidence="10">
    <location>
        <begin position="281"/>
        <end position="303"/>
    </location>
</feature>
<organism evidence="12 13">
    <name type="scientific">Cutaneotrichosporon oleaginosum</name>
    <dbReference type="NCBI Taxonomy" id="879819"/>
    <lineage>
        <taxon>Eukaryota</taxon>
        <taxon>Fungi</taxon>
        <taxon>Dikarya</taxon>
        <taxon>Basidiomycota</taxon>
        <taxon>Agaricomycotina</taxon>
        <taxon>Tremellomycetes</taxon>
        <taxon>Trichosporonales</taxon>
        <taxon>Trichosporonaceae</taxon>
        <taxon>Cutaneotrichosporon</taxon>
    </lineage>
</organism>
<dbReference type="InterPro" id="IPR005828">
    <property type="entry name" value="MFS_sugar_transport-like"/>
</dbReference>
<evidence type="ECO:0000256" key="2">
    <source>
        <dbReference type="ARBA" id="ARBA00010992"/>
    </source>
</evidence>
<dbReference type="InterPro" id="IPR005829">
    <property type="entry name" value="Sugar_transporter_CS"/>
</dbReference>
<gene>
    <name evidence="12" type="ORF">CC85DRAFT_269929</name>
</gene>
<dbReference type="GO" id="GO:0016020">
    <property type="term" value="C:membrane"/>
    <property type="evidence" value="ECO:0007669"/>
    <property type="project" value="UniProtKB-SubCell"/>
</dbReference>
<dbReference type="Proteomes" id="UP000053611">
    <property type="component" value="Unassembled WGS sequence"/>
</dbReference>
<dbReference type="FunFam" id="1.20.1250.20:FF:000134">
    <property type="entry name" value="MFS sugar transporter protein"/>
    <property type="match status" value="1"/>
</dbReference>
<keyword evidence="6 10" id="KW-0472">Membrane</keyword>
<reference evidence="12 13" key="1">
    <citation type="submission" date="2015-03" db="EMBL/GenBank/DDBJ databases">
        <title>Genomics and transcriptomics of the oil-accumulating basidiomycete yeast T. oleaginosus allow insights into substrate utilization and the diverse evolutionary trajectories of mating systems in fungi.</title>
        <authorList>
            <consortium name="DOE Joint Genome Institute"/>
            <person name="Kourist R."/>
            <person name="Kracht O."/>
            <person name="Bracharz F."/>
            <person name="Lipzen A."/>
            <person name="Nolan M."/>
            <person name="Ohm R."/>
            <person name="Grigoriev I."/>
            <person name="Sun S."/>
            <person name="Heitman J."/>
            <person name="Bruck T."/>
            <person name="Nowrousian M."/>
        </authorList>
    </citation>
    <scope>NUCLEOTIDE SEQUENCE [LARGE SCALE GENOMIC DNA]</scope>
    <source>
        <strain evidence="12 13">IBC0246</strain>
    </source>
</reference>